<proteinExistence type="predicted"/>
<evidence type="ECO:0000313" key="1">
    <source>
        <dbReference type="EMBL" id="KKM77122.1"/>
    </source>
</evidence>
<feature type="non-terminal residue" evidence="1">
    <location>
        <position position="1"/>
    </location>
</feature>
<dbReference type="EMBL" id="LAZR01008694">
    <property type="protein sequence ID" value="KKM77122.1"/>
    <property type="molecule type" value="Genomic_DNA"/>
</dbReference>
<organism evidence="1">
    <name type="scientific">marine sediment metagenome</name>
    <dbReference type="NCBI Taxonomy" id="412755"/>
    <lineage>
        <taxon>unclassified sequences</taxon>
        <taxon>metagenomes</taxon>
        <taxon>ecological metagenomes</taxon>
    </lineage>
</organism>
<dbReference type="InterPro" id="IPR053738">
    <property type="entry name" value="Lambda_capsid_assembly"/>
</dbReference>
<dbReference type="AlphaFoldDB" id="A0A0F9N6S5"/>
<sequence>ARAPGTRAPRGDYELSTDNYLCVEKALAKQVPDEVIDNSDDPLTPLVRATEYVTDKMFMNQEIDILDLVFGTGWASSATPGTLWSNDAADPLGDIETGMNTVALAIGREPNTGVIGRGLWRYMKNHPDIVDRIKYGQTPGSPARVTEVAVAALVGLDRLLVARAIKNTAQEGAADSFSFIGGNHMSLLYVTGSAAIDEPSAGYLFSWMGREVNRFVEDQEHAQVVEARESWDTKLTASDSGYLLKSAA</sequence>
<protein>
    <submittedName>
        <fullName evidence="1">Uncharacterized protein</fullName>
    </submittedName>
</protein>
<name>A0A0F9N6S5_9ZZZZ</name>
<gene>
    <name evidence="1" type="ORF">LCGC14_1373170</name>
</gene>
<reference evidence="1" key="1">
    <citation type="journal article" date="2015" name="Nature">
        <title>Complex archaea that bridge the gap between prokaryotes and eukaryotes.</title>
        <authorList>
            <person name="Spang A."/>
            <person name="Saw J.H."/>
            <person name="Jorgensen S.L."/>
            <person name="Zaremba-Niedzwiedzka K."/>
            <person name="Martijn J."/>
            <person name="Lind A.E."/>
            <person name="van Eijk R."/>
            <person name="Schleper C."/>
            <person name="Guy L."/>
            <person name="Ettema T.J."/>
        </authorList>
    </citation>
    <scope>NUCLEOTIDE SEQUENCE</scope>
</reference>
<dbReference type="Gene3D" id="3.90.1690.10">
    <property type="entry name" value="phage-related protein like domain"/>
    <property type="match status" value="1"/>
</dbReference>
<accession>A0A0F9N6S5</accession>
<comment type="caution">
    <text evidence="1">The sequence shown here is derived from an EMBL/GenBank/DDBJ whole genome shotgun (WGS) entry which is preliminary data.</text>
</comment>